<gene>
    <name evidence="2" type="ORF">AmaxDRAFT_1932</name>
</gene>
<evidence type="ECO:0000313" key="2">
    <source>
        <dbReference type="EMBL" id="EDZ95331.1"/>
    </source>
</evidence>
<sequence>MDLKAASLWGAVIGLLLGVAILLWLDVTEGQYVLAGLVFTVLGGLIMGLCVSLGILISQSVIANGMWFFWTLAGLADSFIPVLFNGFRWCLRPLFIIRLTILPTI</sequence>
<keyword evidence="1" id="KW-1133">Transmembrane helix</keyword>
<organism evidence="2 3">
    <name type="scientific">Limnospira maxima CS-328</name>
    <dbReference type="NCBI Taxonomy" id="513049"/>
    <lineage>
        <taxon>Bacteria</taxon>
        <taxon>Bacillati</taxon>
        <taxon>Cyanobacteriota</taxon>
        <taxon>Cyanophyceae</taxon>
        <taxon>Oscillatoriophycideae</taxon>
        <taxon>Oscillatoriales</taxon>
        <taxon>Sirenicapillariaceae</taxon>
        <taxon>Limnospira</taxon>
    </lineage>
</organism>
<evidence type="ECO:0000313" key="3">
    <source>
        <dbReference type="Proteomes" id="UP000004061"/>
    </source>
</evidence>
<dbReference type="AlphaFoldDB" id="B5VZD0"/>
<keyword evidence="1" id="KW-0472">Membrane</keyword>
<dbReference type="Proteomes" id="UP000004061">
    <property type="component" value="Unassembled WGS sequence"/>
</dbReference>
<evidence type="ECO:0000256" key="1">
    <source>
        <dbReference type="SAM" id="Phobius"/>
    </source>
</evidence>
<keyword evidence="1" id="KW-0812">Transmembrane</keyword>
<feature type="transmembrane region" description="Helical" evidence="1">
    <location>
        <begin position="6"/>
        <end position="25"/>
    </location>
</feature>
<dbReference type="EMBL" id="ABYK01000011">
    <property type="protein sequence ID" value="EDZ95331.1"/>
    <property type="molecule type" value="Genomic_DNA"/>
</dbReference>
<name>B5VZD0_LIMMA</name>
<reference evidence="2 3" key="1">
    <citation type="journal article" date="2011" name="Appl. Environ. Microbiol.">
        <title>Contribution of a Sodium Ion Gradient to Energy Conservation during Fermentation in the Cyanobacterium Arthrospira (Spirulina) maxima CS-328.</title>
        <authorList>
            <person name="Carrieri D."/>
            <person name="Ananyev G."/>
            <person name="Lenz O."/>
            <person name="Bryant D.A."/>
            <person name="Dismukes G.C."/>
        </authorList>
    </citation>
    <scope>NUCLEOTIDE SEQUENCE [LARGE SCALE GENOMIC DNA]</scope>
    <source>
        <strain evidence="2 3">CS-328</strain>
    </source>
</reference>
<feature type="transmembrane region" description="Helical" evidence="1">
    <location>
        <begin position="67"/>
        <end position="91"/>
    </location>
</feature>
<keyword evidence="3" id="KW-1185">Reference proteome</keyword>
<proteinExistence type="predicted"/>
<protein>
    <submittedName>
        <fullName evidence="2">Uncharacterized protein</fullName>
    </submittedName>
</protein>
<comment type="caution">
    <text evidence="2">The sequence shown here is derived from an EMBL/GenBank/DDBJ whole genome shotgun (WGS) entry which is preliminary data.</text>
</comment>
<accession>B5VZD0</accession>
<feature type="transmembrane region" description="Helical" evidence="1">
    <location>
        <begin position="32"/>
        <end position="55"/>
    </location>
</feature>